<dbReference type="EMBL" id="QKYT01000024">
    <property type="protein sequence ID" value="RIA97847.1"/>
    <property type="molecule type" value="Genomic_DNA"/>
</dbReference>
<accession>A0A397TN20</accession>
<sequence length="77" mass="8405">MKMKIRIFLLFLTIFIIATNALPNSRLDKRESCEIGGDSACKLSCFDGNACCCTSCGDAQQGCKQFCHCACDCFPPP</sequence>
<keyword evidence="3" id="KW-1185">Reference proteome</keyword>
<comment type="caution">
    <text evidence="2">The sequence shown here is derived from an EMBL/GenBank/DDBJ whole genome shotgun (WGS) entry which is preliminary data.</text>
</comment>
<feature type="signal peptide" evidence="1">
    <location>
        <begin position="1"/>
        <end position="21"/>
    </location>
</feature>
<organism evidence="2 3">
    <name type="scientific">Glomus cerebriforme</name>
    <dbReference type="NCBI Taxonomy" id="658196"/>
    <lineage>
        <taxon>Eukaryota</taxon>
        <taxon>Fungi</taxon>
        <taxon>Fungi incertae sedis</taxon>
        <taxon>Mucoromycota</taxon>
        <taxon>Glomeromycotina</taxon>
        <taxon>Glomeromycetes</taxon>
        <taxon>Glomerales</taxon>
        <taxon>Glomeraceae</taxon>
        <taxon>Glomus</taxon>
    </lineage>
</organism>
<protein>
    <submittedName>
        <fullName evidence="2">Uncharacterized protein</fullName>
    </submittedName>
</protein>
<dbReference type="Proteomes" id="UP000265703">
    <property type="component" value="Unassembled WGS sequence"/>
</dbReference>
<keyword evidence="1" id="KW-0732">Signal</keyword>
<gene>
    <name evidence="2" type="ORF">C1645_751351</name>
</gene>
<feature type="non-terminal residue" evidence="2">
    <location>
        <position position="1"/>
    </location>
</feature>
<reference evidence="2 3" key="1">
    <citation type="submission" date="2018-06" db="EMBL/GenBank/DDBJ databases">
        <title>Comparative genomics reveals the genomic features of Rhizophagus irregularis, R. cerebriforme, R. diaphanum and Gigaspora rosea, and their symbiotic lifestyle signature.</title>
        <authorList>
            <person name="Morin E."/>
            <person name="San Clemente H."/>
            <person name="Chen E.C.H."/>
            <person name="De La Providencia I."/>
            <person name="Hainaut M."/>
            <person name="Kuo A."/>
            <person name="Kohler A."/>
            <person name="Murat C."/>
            <person name="Tang N."/>
            <person name="Roy S."/>
            <person name="Loubradou J."/>
            <person name="Henrissat B."/>
            <person name="Grigoriev I.V."/>
            <person name="Corradi N."/>
            <person name="Roux C."/>
            <person name="Martin F.M."/>
        </authorList>
    </citation>
    <scope>NUCLEOTIDE SEQUENCE [LARGE SCALE GENOMIC DNA]</scope>
    <source>
        <strain evidence="2 3">DAOM 227022</strain>
    </source>
</reference>
<evidence type="ECO:0000256" key="1">
    <source>
        <dbReference type="SAM" id="SignalP"/>
    </source>
</evidence>
<dbReference type="AlphaFoldDB" id="A0A397TN20"/>
<evidence type="ECO:0000313" key="3">
    <source>
        <dbReference type="Proteomes" id="UP000265703"/>
    </source>
</evidence>
<proteinExistence type="predicted"/>
<evidence type="ECO:0000313" key="2">
    <source>
        <dbReference type="EMBL" id="RIA97847.1"/>
    </source>
</evidence>
<feature type="chain" id="PRO_5017264562" evidence="1">
    <location>
        <begin position="22"/>
        <end position="77"/>
    </location>
</feature>
<name>A0A397TN20_9GLOM</name>